<evidence type="ECO:0000313" key="4">
    <source>
        <dbReference type="Proteomes" id="UP000004931"/>
    </source>
</evidence>
<dbReference type="SUPFAM" id="SSF53067">
    <property type="entry name" value="Actin-like ATPase domain"/>
    <property type="match status" value="2"/>
</dbReference>
<comment type="caution">
    <text evidence="3">The sequence shown here is derived from an EMBL/GenBank/DDBJ whole genome shotgun (WGS) entry which is preliminary data.</text>
</comment>
<keyword evidence="1" id="KW-0547">Nucleotide-binding</keyword>
<dbReference type="OrthoDB" id="9807934at2"/>
<evidence type="ECO:0000256" key="2">
    <source>
        <dbReference type="ARBA" id="ARBA00022840"/>
    </source>
</evidence>
<dbReference type="InterPro" id="IPR013126">
    <property type="entry name" value="Hsp_70_fam"/>
</dbReference>
<reference evidence="3 4" key="1">
    <citation type="journal article" date="2010" name="J. Bacteriol.">
        <title>Genome sequence of the oligotrophic marine Gammaproteobacterium HTCC2143, isolated from the Oregon Coast.</title>
        <authorList>
            <person name="Oh H.M."/>
            <person name="Kang I."/>
            <person name="Ferriera S."/>
            <person name="Giovannoni S.J."/>
            <person name="Cho J.C."/>
        </authorList>
    </citation>
    <scope>NUCLEOTIDE SEQUENCE [LARGE SCALE GENOMIC DNA]</scope>
    <source>
        <strain evidence="3 4">HTCC2143</strain>
    </source>
</reference>
<dbReference type="STRING" id="247633.GP2143_03568"/>
<evidence type="ECO:0000313" key="3">
    <source>
        <dbReference type="EMBL" id="EAW31168.1"/>
    </source>
</evidence>
<dbReference type="NCBIfam" id="NF008673">
    <property type="entry name" value="PRK11678.1"/>
    <property type="match status" value="1"/>
</dbReference>
<dbReference type="GO" id="GO:0140662">
    <property type="term" value="F:ATP-dependent protein folding chaperone"/>
    <property type="evidence" value="ECO:0007669"/>
    <property type="project" value="InterPro"/>
</dbReference>
<dbReference type="GO" id="GO:0005524">
    <property type="term" value="F:ATP binding"/>
    <property type="evidence" value="ECO:0007669"/>
    <property type="project" value="UniProtKB-KW"/>
</dbReference>
<keyword evidence="4" id="KW-1185">Reference proteome</keyword>
<dbReference type="AlphaFoldDB" id="A0YD65"/>
<dbReference type="Pfam" id="PF00012">
    <property type="entry name" value="HSP70"/>
    <property type="match status" value="2"/>
</dbReference>
<dbReference type="Proteomes" id="UP000004931">
    <property type="component" value="Unassembled WGS sequence"/>
</dbReference>
<accession>A0YD65</accession>
<sequence length="454" mass="50091">MYAGFDYGTSNCAVGVVDNNTIRLLAIGNNQVLMPSSLYALERELICEYVGQQIPDDALQQNFLSLRAPAMAQARSVRTEYDIRPEEQSIFFGQDAFDQYLSMPGEGYFLKSPKSFLGASGLRSEYIQFFEDIVTAMMINIKQRAETDLGKTITHTVIGRPVNFQGMNAEQSNRQAIAILTLSAQRAGFKSVEFLFEPIAAGLDFEARLSDDKTVLIVDIGGGTTDCAMVRMGPSHRNNTERQQDFIGHSGERVGGNDLDIQLAGKHLMPLFGMHSSLKNGLLMPTATYWDAVRTNDVGAQANFNSQQTELRLQQLMLDTTEPELLRRFITLRDKKQNHHILRSAEQAKISLSDSSRSSLDLNSIVTGLSCTISRNQFAHAIERPLASITDLMTEAIRQAAVQPDLIYITGGSAKSPIIRQAIEQKLGTIPVVDGDHFGSVATGLTAWAQRLFS</sequence>
<gene>
    <name evidence="3" type="ORF">GP2143_03568</name>
</gene>
<evidence type="ECO:0000256" key="1">
    <source>
        <dbReference type="ARBA" id="ARBA00022741"/>
    </source>
</evidence>
<proteinExistence type="predicted"/>
<dbReference type="eggNOG" id="COG0443">
    <property type="taxonomic scope" value="Bacteria"/>
</dbReference>
<protein>
    <submittedName>
        <fullName evidence="3">Molecular chaperone</fullName>
    </submittedName>
</protein>
<name>A0YD65_9GAMM</name>
<dbReference type="EMBL" id="AAVT01000004">
    <property type="protein sequence ID" value="EAW31168.1"/>
    <property type="molecule type" value="Genomic_DNA"/>
</dbReference>
<dbReference type="Gene3D" id="3.30.420.40">
    <property type="match status" value="2"/>
</dbReference>
<keyword evidence="2" id="KW-0067">ATP-binding</keyword>
<organism evidence="3 4">
    <name type="scientific">marine gamma proteobacterium HTCC2143</name>
    <dbReference type="NCBI Taxonomy" id="247633"/>
    <lineage>
        <taxon>Bacteria</taxon>
        <taxon>Pseudomonadati</taxon>
        <taxon>Pseudomonadota</taxon>
        <taxon>Gammaproteobacteria</taxon>
        <taxon>Cellvibrionales</taxon>
        <taxon>Spongiibacteraceae</taxon>
        <taxon>BD1-7 clade</taxon>
    </lineage>
</organism>
<dbReference type="InterPro" id="IPR043129">
    <property type="entry name" value="ATPase_NBD"/>
</dbReference>
<dbReference type="Gene3D" id="3.90.640.10">
    <property type="entry name" value="Actin, Chain A, domain 4"/>
    <property type="match status" value="1"/>
</dbReference>
<dbReference type="PANTHER" id="PTHR19375">
    <property type="entry name" value="HEAT SHOCK PROTEIN 70KDA"/>
    <property type="match status" value="1"/>
</dbReference>